<reference evidence="1" key="1">
    <citation type="submission" date="2018-02" db="EMBL/GenBank/DDBJ databases">
        <title>Rhizophora mucronata_Transcriptome.</title>
        <authorList>
            <person name="Meera S.P."/>
            <person name="Sreeshan A."/>
            <person name="Augustine A."/>
        </authorList>
    </citation>
    <scope>NUCLEOTIDE SEQUENCE</scope>
    <source>
        <tissue evidence="1">Leaf</tissue>
    </source>
</reference>
<organism evidence="1">
    <name type="scientific">Rhizophora mucronata</name>
    <name type="common">Asiatic mangrove</name>
    <dbReference type="NCBI Taxonomy" id="61149"/>
    <lineage>
        <taxon>Eukaryota</taxon>
        <taxon>Viridiplantae</taxon>
        <taxon>Streptophyta</taxon>
        <taxon>Embryophyta</taxon>
        <taxon>Tracheophyta</taxon>
        <taxon>Spermatophyta</taxon>
        <taxon>Magnoliopsida</taxon>
        <taxon>eudicotyledons</taxon>
        <taxon>Gunneridae</taxon>
        <taxon>Pentapetalae</taxon>
        <taxon>rosids</taxon>
        <taxon>fabids</taxon>
        <taxon>Malpighiales</taxon>
        <taxon>Rhizophoraceae</taxon>
        <taxon>Rhizophora</taxon>
    </lineage>
</organism>
<dbReference type="AlphaFoldDB" id="A0A2P2QXI0"/>
<proteinExistence type="predicted"/>
<protein>
    <submittedName>
        <fullName evidence="1">Uncharacterized protein</fullName>
    </submittedName>
</protein>
<dbReference type="EMBL" id="GGEC01091194">
    <property type="protein sequence ID" value="MBX71678.1"/>
    <property type="molecule type" value="Transcribed_RNA"/>
</dbReference>
<evidence type="ECO:0000313" key="1">
    <source>
        <dbReference type="EMBL" id="MBX71678.1"/>
    </source>
</evidence>
<sequence>MLCISCFNCLPHCNTCPSSKKLCALKDIISGISWSEQFERDAMTTKPM</sequence>
<accession>A0A2P2QXI0</accession>
<name>A0A2P2QXI0_RHIMU</name>